<feature type="region of interest" description="Disordered" evidence="1">
    <location>
        <begin position="202"/>
        <end position="224"/>
    </location>
</feature>
<feature type="non-terminal residue" evidence="2">
    <location>
        <position position="425"/>
    </location>
</feature>
<gene>
    <name evidence="2" type="ORF">LCGC14_2148580</name>
</gene>
<reference evidence="2" key="1">
    <citation type="journal article" date="2015" name="Nature">
        <title>Complex archaea that bridge the gap between prokaryotes and eukaryotes.</title>
        <authorList>
            <person name="Spang A."/>
            <person name="Saw J.H."/>
            <person name="Jorgensen S.L."/>
            <person name="Zaremba-Niedzwiedzka K."/>
            <person name="Martijn J."/>
            <person name="Lind A.E."/>
            <person name="van Eijk R."/>
            <person name="Schleper C."/>
            <person name="Guy L."/>
            <person name="Ettema T.J."/>
        </authorList>
    </citation>
    <scope>NUCLEOTIDE SEQUENCE</scope>
</reference>
<evidence type="ECO:0000256" key="1">
    <source>
        <dbReference type="SAM" id="MobiDB-lite"/>
    </source>
</evidence>
<name>A0A0F9DWF9_9ZZZZ</name>
<feature type="region of interest" description="Disordered" evidence="1">
    <location>
        <begin position="316"/>
        <end position="395"/>
    </location>
</feature>
<evidence type="ECO:0000313" key="2">
    <source>
        <dbReference type="EMBL" id="KKL66079.1"/>
    </source>
</evidence>
<protein>
    <submittedName>
        <fullName evidence="2">Uncharacterized protein</fullName>
    </submittedName>
</protein>
<accession>A0A0F9DWF9</accession>
<proteinExistence type="predicted"/>
<feature type="compositionally biased region" description="Polar residues" evidence="1">
    <location>
        <begin position="202"/>
        <end position="211"/>
    </location>
</feature>
<feature type="compositionally biased region" description="Polar residues" evidence="1">
    <location>
        <begin position="382"/>
        <end position="394"/>
    </location>
</feature>
<dbReference type="EMBL" id="LAZR01027319">
    <property type="protein sequence ID" value="KKL66079.1"/>
    <property type="molecule type" value="Genomic_DNA"/>
</dbReference>
<comment type="caution">
    <text evidence="2">The sequence shown here is derived from an EMBL/GenBank/DDBJ whole genome shotgun (WGS) entry which is preliminary data.</text>
</comment>
<organism evidence="2">
    <name type="scientific">marine sediment metagenome</name>
    <dbReference type="NCBI Taxonomy" id="412755"/>
    <lineage>
        <taxon>unclassified sequences</taxon>
        <taxon>metagenomes</taxon>
        <taxon>ecological metagenomes</taxon>
    </lineage>
</organism>
<feature type="compositionally biased region" description="Basic and acidic residues" evidence="1">
    <location>
        <begin position="360"/>
        <end position="373"/>
    </location>
</feature>
<dbReference type="AlphaFoldDB" id="A0A0F9DWF9"/>
<sequence length="425" mass="49231">MRRVRKSKYYLNVRLHKRLFMGDLELKEVINHPFVQELMEQNEQLLNSVPSRQTLALKPKINLGKITVPHLIKDRLLFQEGVHNDLFYSFDDIKEHQELWDNCDLFMAEHDDGSDKWVGLSKNIRVVPEEKALYGDLEIVDLSTAQKLEYQILNKNGRMGVSPTLDVDKKVGENGQELAGPPWDLKSQSIVLQPAVRTTVFNSKKNNNNRGGATMPEKQDLKKDEVSIKKEELEALKENQKQYNELMKVKLAADVEKLAQLEVDIGIATGENLSSRKESLMKMTNGERKVLSEMLSKIENELSDDSPEDRFMKSLSEEMRGKIPPELRKFIEEKKKGKKEEDMAKKKGEIQQEEEEEEDLAHQDKEGKKKDKQYPYPEKMNTETQKLSRQSNNLVLARPTEVNRFQNLSDEARKSNEEFLDFLTI</sequence>
<feature type="compositionally biased region" description="Basic and acidic residues" evidence="1">
    <location>
        <begin position="316"/>
        <end position="350"/>
    </location>
</feature>